<feature type="compositionally biased region" description="Basic and acidic residues" evidence="2">
    <location>
        <begin position="378"/>
        <end position="389"/>
    </location>
</feature>
<sequence>MSFAYDIVILRENCTRYLSPFCTPFSACFVSVDGFSASCSSGNMAVYARACLPVRTAAKPAYLSPFPPPPHCFTFSPMDRTTADMTKVLASSRMDVIRTVKVSNLSHEASERDMRGFFSFCGEIQYVEMKSENEKSQTAFITYKDPRGAETAILLTGAIIVGQIATIALEPDYVLPAESCSSIRIICDNKPGGAPSTSRKAEDVVRSMLDKGFTLGKDAVNRARAFDERHHLRSTATAKVASLDQKYGLSEKINKGAAIVNDKVKRMDDKFHVSEKTKSAFASAEQTVGTALKNNRYVVGGKTWVTGALNRVAPAGGEVGGKTTEKAAGGDVGGKTTETTEKAAGGEVGGTTTEKAAGGEVGGNTTEKAAGGEIGGKTTEKAAAQEDHGTNVAQQGAGTNPSGSGSPVK</sequence>
<proteinExistence type="predicted"/>
<feature type="region of interest" description="Disordered" evidence="2">
    <location>
        <begin position="313"/>
        <end position="409"/>
    </location>
</feature>
<comment type="caution">
    <text evidence="4">The sequence shown here is derived from an EMBL/GenBank/DDBJ whole genome shotgun (WGS) entry which is preliminary data.</text>
</comment>
<gene>
    <name evidence="4" type="ORF">Salat_0778000</name>
</gene>
<protein>
    <submittedName>
        <fullName evidence="4">Binding partner of ACD11 1</fullName>
    </submittedName>
</protein>
<dbReference type="GO" id="GO:0003723">
    <property type="term" value="F:RNA binding"/>
    <property type="evidence" value="ECO:0007669"/>
    <property type="project" value="UniProtKB-UniRule"/>
</dbReference>
<dbReference type="SMART" id="SM00360">
    <property type="entry name" value="RRM"/>
    <property type="match status" value="1"/>
</dbReference>
<dbReference type="InterPro" id="IPR000504">
    <property type="entry name" value="RRM_dom"/>
</dbReference>
<evidence type="ECO:0000313" key="4">
    <source>
        <dbReference type="EMBL" id="KAK4436143.1"/>
    </source>
</evidence>
<dbReference type="EMBL" id="JACGWO010000002">
    <property type="protein sequence ID" value="KAK4436143.1"/>
    <property type="molecule type" value="Genomic_DNA"/>
</dbReference>
<dbReference type="Pfam" id="PF00076">
    <property type="entry name" value="RRM_1"/>
    <property type="match status" value="1"/>
</dbReference>
<dbReference type="InterPro" id="IPR035979">
    <property type="entry name" value="RBD_domain_sf"/>
</dbReference>
<dbReference type="PROSITE" id="PS50102">
    <property type="entry name" value="RRM"/>
    <property type="match status" value="1"/>
</dbReference>
<dbReference type="PANTHER" id="PTHR32343">
    <property type="entry name" value="SERINE/ARGININE-RICH SPLICING FACTOR"/>
    <property type="match status" value="1"/>
</dbReference>
<name>A0AAE2CVP1_9LAMI</name>
<dbReference type="SUPFAM" id="SSF54928">
    <property type="entry name" value="RNA-binding domain, RBD"/>
    <property type="match status" value="1"/>
</dbReference>
<dbReference type="PANTHER" id="PTHR32343:SF37">
    <property type="entry name" value="BINDING PARTNER OF ACD11 1"/>
    <property type="match status" value="1"/>
</dbReference>
<dbReference type="AlphaFoldDB" id="A0AAE2CVP1"/>
<reference evidence="4" key="2">
    <citation type="journal article" date="2024" name="Plant">
        <title>Genomic evolution and insights into agronomic trait innovations of Sesamum species.</title>
        <authorList>
            <person name="Miao H."/>
            <person name="Wang L."/>
            <person name="Qu L."/>
            <person name="Liu H."/>
            <person name="Sun Y."/>
            <person name="Le M."/>
            <person name="Wang Q."/>
            <person name="Wei S."/>
            <person name="Zheng Y."/>
            <person name="Lin W."/>
            <person name="Duan Y."/>
            <person name="Cao H."/>
            <person name="Xiong S."/>
            <person name="Wang X."/>
            <person name="Wei L."/>
            <person name="Li C."/>
            <person name="Ma Q."/>
            <person name="Ju M."/>
            <person name="Zhao R."/>
            <person name="Li G."/>
            <person name="Mu C."/>
            <person name="Tian Q."/>
            <person name="Mei H."/>
            <person name="Zhang T."/>
            <person name="Gao T."/>
            <person name="Zhang H."/>
        </authorList>
    </citation>
    <scope>NUCLEOTIDE SEQUENCE</scope>
    <source>
        <strain evidence="4">3651</strain>
    </source>
</reference>
<evidence type="ECO:0000313" key="5">
    <source>
        <dbReference type="Proteomes" id="UP001293254"/>
    </source>
</evidence>
<dbReference type="Proteomes" id="UP001293254">
    <property type="component" value="Unassembled WGS sequence"/>
</dbReference>
<evidence type="ECO:0000259" key="3">
    <source>
        <dbReference type="PROSITE" id="PS50102"/>
    </source>
</evidence>
<keyword evidence="1" id="KW-0694">RNA-binding</keyword>
<organism evidence="4 5">
    <name type="scientific">Sesamum alatum</name>
    <dbReference type="NCBI Taxonomy" id="300844"/>
    <lineage>
        <taxon>Eukaryota</taxon>
        <taxon>Viridiplantae</taxon>
        <taxon>Streptophyta</taxon>
        <taxon>Embryophyta</taxon>
        <taxon>Tracheophyta</taxon>
        <taxon>Spermatophyta</taxon>
        <taxon>Magnoliopsida</taxon>
        <taxon>eudicotyledons</taxon>
        <taxon>Gunneridae</taxon>
        <taxon>Pentapetalae</taxon>
        <taxon>asterids</taxon>
        <taxon>lamiids</taxon>
        <taxon>Lamiales</taxon>
        <taxon>Pedaliaceae</taxon>
        <taxon>Sesamum</taxon>
    </lineage>
</organism>
<keyword evidence="5" id="KW-1185">Reference proteome</keyword>
<feature type="compositionally biased region" description="Polar residues" evidence="2">
    <location>
        <begin position="391"/>
        <end position="409"/>
    </location>
</feature>
<reference evidence="4" key="1">
    <citation type="submission" date="2020-06" db="EMBL/GenBank/DDBJ databases">
        <authorList>
            <person name="Li T."/>
            <person name="Hu X."/>
            <person name="Zhang T."/>
            <person name="Song X."/>
            <person name="Zhang H."/>
            <person name="Dai N."/>
            <person name="Sheng W."/>
            <person name="Hou X."/>
            <person name="Wei L."/>
        </authorList>
    </citation>
    <scope>NUCLEOTIDE SEQUENCE</scope>
    <source>
        <strain evidence="4">3651</strain>
        <tissue evidence="4">Leaf</tissue>
    </source>
</reference>
<feature type="compositionally biased region" description="Low complexity" evidence="2">
    <location>
        <begin position="334"/>
        <end position="358"/>
    </location>
</feature>
<dbReference type="InterPro" id="IPR012677">
    <property type="entry name" value="Nucleotide-bd_a/b_plait_sf"/>
</dbReference>
<evidence type="ECO:0000256" key="2">
    <source>
        <dbReference type="SAM" id="MobiDB-lite"/>
    </source>
</evidence>
<accession>A0AAE2CVP1</accession>
<feature type="domain" description="RRM" evidence="3">
    <location>
        <begin position="98"/>
        <end position="172"/>
    </location>
</feature>
<evidence type="ECO:0000256" key="1">
    <source>
        <dbReference type="PROSITE-ProRule" id="PRU00176"/>
    </source>
</evidence>
<dbReference type="Gene3D" id="3.30.70.330">
    <property type="match status" value="1"/>
</dbReference>